<evidence type="ECO:0000256" key="6">
    <source>
        <dbReference type="PROSITE-ProRule" id="PRU00169"/>
    </source>
</evidence>
<keyword evidence="2" id="KW-0902">Two-component regulatory system</keyword>
<dbReference type="CDD" id="cd06170">
    <property type="entry name" value="LuxR_C_like"/>
    <property type="match status" value="1"/>
</dbReference>
<dbReference type="PANTHER" id="PTHR44688">
    <property type="entry name" value="DNA-BINDING TRANSCRIPTIONAL ACTIVATOR DEVR_DOSR"/>
    <property type="match status" value="1"/>
</dbReference>
<dbReference type="InterPro" id="IPR001789">
    <property type="entry name" value="Sig_transdc_resp-reg_receiver"/>
</dbReference>
<keyword evidence="3" id="KW-0805">Transcription regulation</keyword>
<dbReference type="SUPFAM" id="SSF52172">
    <property type="entry name" value="CheY-like"/>
    <property type="match status" value="1"/>
</dbReference>
<evidence type="ECO:0000259" key="7">
    <source>
        <dbReference type="PROSITE" id="PS50043"/>
    </source>
</evidence>
<evidence type="ECO:0000259" key="8">
    <source>
        <dbReference type="PROSITE" id="PS50110"/>
    </source>
</evidence>
<dbReference type="InterPro" id="IPR000792">
    <property type="entry name" value="Tscrpt_reg_LuxR_C"/>
</dbReference>
<dbReference type="Pfam" id="PF00196">
    <property type="entry name" value="GerE"/>
    <property type="match status" value="1"/>
</dbReference>
<keyword evidence="5" id="KW-0804">Transcription</keyword>
<dbReference type="PRINTS" id="PR00038">
    <property type="entry name" value="HTHLUXR"/>
</dbReference>
<protein>
    <submittedName>
        <fullName evidence="9">Response regulator transcription factor</fullName>
    </submittedName>
</protein>
<dbReference type="InterPro" id="IPR036388">
    <property type="entry name" value="WH-like_DNA-bd_sf"/>
</dbReference>
<dbReference type="FunFam" id="3.40.50.2300:FF:000018">
    <property type="entry name" value="DNA-binding transcriptional regulator NtrC"/>
    <property type="match status" value="1"/>
</dbReference>
<organism evidence="9 10">
    <name type="scientific">Rugamonas apoptosis</name>
    <dbReference type="NCBI Taxonomy" id="2758570"/>
    <lineage>
        <taxon>Bacteria</taxon>
        <taxon>Pseudomonadati</taxon>
        <taxon>Pseudomonadota</taxon>
        <taxon>Betaproteobacteria</taxon>
        <taxon>Burkholderiales</taxon>
        <taxon>Oxalobacteraceae</taxon>
        <taxon>Telluria group</taxon>
        <taxon>Rugamonas</taxon>
    </lineage>
</organism>
<evidence type="ECO:0000256" key="4">
    <source>
        <dbReference type="ARBA" id="ARBA00023125"/>
    </source>
</evidence>
<dbReference type="Gene3D" id="3.40.50.2300">
    <property type="match status" value="1"/>
</dbReference>
<proteinExistence type="predicted"/>
<feature type="domain" description="HTH luxR-type" evidence="7">
    <location>
        <begin position="163"/>
        <end position="228"/>
    </location>
</feature>
<keyword evidence="10" id="KW-1185">Reference proteome</keyword>
<comment type="caution">
    <text evidence="9">The sequence shown here is derived from an EMBL/GenBank/DDBJ whole genome shotgun (WGS) entry which is preliminary data.</text>
</comment>
<evidence type="ECO:0000313" key="10">
    <source>
        <dbReference type="Proteomes" id="UP000573499"/>
    </source>
</evidence>
<dbReference type="Pfam" id="PF00072">
    <property type="entry name" value="Response_reg"/>
    <property type="match status" value="1"/>
</dbReference>
<feature type="domain" description="Response regulatory" evidence="8">
    <location>
        <begin position="33"/>
        <end position="147"/>
    </location>
</feature>
<name>A0A7W2FA67_9BURK</name>
<keyword evidence="4" id="KW-0238">DNA-binding</keyword>
<evidence type="ECO:0000256" key="5">
    <source>
        <dbReference type="ARBA" id="ARBA00023163"/>
    </source>
</evidence>
<reference evidence="9 10" key="1">
    <citation type="submission" date="2020-07" db="EMBL/GenBank/DDBJ databases">
        <title>Novel species isolated from subtropical streams in China.</title>
        <authorList>
            <person name="Lu H."/>
        </authorList>
    </citation>
    <scope>NUCLEOTIDE SEQUENCE [LARGE SCALE GENOMIC DNA]</scope>
    <source>
        <strain evidence="9 10">LX47W</strain>
    </source>
</reference>
<dbReference type="CDD" id="cd17537">
    <property type="entry name" value="REC_FixJ"/>
    <property type="match status" value="1"/>
</dbReference>
<accession>A0A7W2FA67</accession>
<dbReference type="PROSITE" id="PS50110">
    <property type="entry name" value="RESPONSE_REGULATORY"/>
    <property type="match status" value="1"/>
</dbReference>
<feature type="modified residue" description="4-aspartylphosphate" evidence="6">
    <location>
        <position position="82"/>
    </location>
</feature>
<dbReference type="SMART" id="SM00448">
    <property type="entry name" value="REC"/>
    <property type="match status" value="1"/>
</dbReference>
<sequence length="230" mass="25008">MAAACGPRWASTAYSVLICPWRLLENNLPHNLTVFIVDDDPAVRDALGLLLGVRGYRTAVFASGEAFLQAWRADWAGCLLIDIRMSGMDGLALQQELLARGCTIPVIIATGHGDVGSARAAFKANAIDFLEKPFDDAKLVAAIEEGYARERAQRGAQQLRARGADLLRELTPREREVMRLVVMGQHNRDIGPALGISVRTVEVHKARLMAKLGVDNVADLVRISLLQGEG</sequence>
<dbReference type="SUPFAM" id="SSF46894">
    <property type="entry name" value="C-terminal effector domain of the bipartite response regulators"/>
    <property type="match status" value="1"/>
</dbReference>
<dbReference type="GO" id="GO:0006355">
    <property type="term" value="P:regulation of DNA-templated transcription"/>
    <property type="evidence" value="ECO:0007669"/>
    <property type="project" value="InterPro"/>
</dbReference>
<dbReference type="SMART" id="SM00421">
    <property type="entry name" value="HTH_LUXR"/>
    <property type="match status" value="1"/>
</dbReference>
<dbReference type="EMBL" id="JACEZU010000006">
    <property type="protein sequence ID" value="MBA5687968.1"/>
    <property type="molecule type" value="Genomic_DNA"/>
</dbReference>
<evidence type="ECO:0000256" key="1">
    <source>
        <dbReference type="ARBA" id="ARBA00022553"/>
    </source>
</evidence>
<gene>
    <name evidence="9" type="ORF">H3H39_13020</name>
</gene>
<evidence type="ECO:0000313" key="9">
    <source>
        <dbReference type="EMBL" id="MBA5687968.1"/>
    </source>
</evidence>
<keyword evidence="1 6" id="KW-0597">Phosphoprotein</keyword>
<dbReference type="PANTHER" id="PTHR44688:SF16">
    <property type="entry name" value="DNA-BINDING TRANSCRIPTIONAL ACTIVATOR DEVR_DOSR"/>
    <property type="match status" value="1"/>
</dbReference>
<dbReference type="GO" id="GO:0003677">
    <property type="term" value="F:DNA binding"/>
    <property type="evidence" value="ECO:0007669"/>
    <property type="project" value="UniProtKB-KW"/>
</dbReference>
<dbReference type="PROSITE" id="PS00622">
    <property type="entry name" value="HTH_LUXR_1"/>
    <property type="match status" value="1"/>
</dbReference>
<dbReference type="GO" id="GO:0000160">
    <property type="term" value="P:phosphorelay signal transduction system"/>
    <property type="evidence" value="ECO:0007669"/>
    <property type="project" value="UniProtKB-KW"/>
</dbReference>
<evidence type="ECO:0000256" key="2">
    <source>
        <dbReference type="ARBA" id="ARBA00023012"/>
    </source>
</evidence>
<dbReference type="InterPro" id="IPR016032">
    <property type="entry name" value="Sig_transdc_resp-reg_C-effctor"/>
</dbReference>
<dbReference type="InterPro" id="IPR011006">
    <property type="entry name" value="CheY-like_superfamily"/>
</dbReference>
<evidence type="ECO:0000256" key="3">
    <source>
        <dbReference type="ARBA" id="ARBA00023015"/>
    </source>
</evidence>
<dbReference type="Gene3D" id="1.10.10.10">
    <property type="entry name" value="Winged helix-like DNA-binding domain superfamily/Winged helix DNA-binding domain"/>
    <property type="match status" value="1"/>
</dbReference>
<dbReference type="PROSITE" id="PS50043">
    <property type="entry name" value="HTH_LUXR_2"/>
    <property type="match status" value="1"/>
</dbReference>
<dbReference type="Proteomes" id="UP000573499">
    <property type="component" value="Unassembled WGS sequence"/>
</dbReference>
<dbReference type="AlphaFoldDB" id="A0A7W2FA67"/>